<dbReference type="EMBL" id="FOWW01000009">
    <property type="protein sequence ID" value="SFQ55093.1"/>
    <property type="molecule type" value="Genomic_DNA"/>
</dbReference>
<dbReference type="GO" id="GO:0071949">
    <property type="term" value="F:FAD binding"/>
    <property type="evidence" value="ECO:0007669"/>
    <property type="project" value="InterPro"/>
</dbReference>
<dbReference type="InterPro" id="IPR002938">
    <property type="entry name" value="FAD-bd"/>
</dbReference>
<dbReference type="PANTHER" id="PTHR46865:SF8">
    <property type="entry name" value="POSSIBLE OXIDOREDUCTASE"/>
    <property type="match status" value="1"/>
</dbReference>
<dbReference type="InterPro" id="IPR036188">
    <property type="entry name" value="FAD/NAD-bd_sf"/>
</dbReference>
<organism evidence="2 3">
    <name type="scientific">Amycolatopsis arida</name>
    <dbReference type="NCBI Taxonomy" id="587909"/>
    <lineage>
        <taxon>Bacteria</taxon>
        <taxon>Bacillati</taxon>
        <taxon>Actinomycetota</taxon>
        <taxon>Actinomycetes</taxon>
        <taxon>Pseudonocardiales</taxon>
        <taxon>Pseudonocardiaceae</taxon>
        <taxon>Amycolatopsis</taxon>
    </lineage>
</organism>
<sequence length="393" mass="42758">MKVVICGAGIAGLALAQRLATLDQEVVLLEQAPGPRRQGYMMDFFGPGFDAAEAMGVLPRIREVGYQVWGATFVDSAGRPRVELRYSRFADAVGGRLVSVLRPELERVLRESLPDTVELRFGTSVTAVDTGPDGVDVTLTGGDRVAADLLVGADGIHSVVRRLVFGDQPRHVRYLGMHTAAFTVTDPALRDEVRDRFCLTDSVDRMFACYGLRDGRVAAFTVHRTPDPTRPADPHATLRGVYEPLGWIVPRALAGCPPAEEVFYDQVVQTVLPRWRHGRVTLVGDACHAVSLVAGQGASLAVAGAYLLAERLARARSIDDALASYERRWRPLVTATQRSAHSGVTWFLPEVPLRLRARRVALRLAGLPGVDRLLARRLANPPVPPITELAAAD</sequence>
<dbReference type="InterPro" id="IPR051704">
    <property type="entry name" value="FAD_aromatic-hydroxylase"/>
</dbReference>
<name>A0A1I5ZFD3_9PSEU</name>
<keyword evidence="3" id="KW-1185">Reference proteome</keyword>
<feature type="domain" description="FAD-binding" evidence="1">
    <location>
        <begin position="2"/>
        <end position="337"/>
    </location>
</feature>
<proteinExistence type="predicted"/>
<dbReference type="Proteomes" id="UP000198727">
    <property type="component" value="Unassembled WGS sequence"/>
</dbReference>
<accession>A0A1I5ZFD3</accession>
<gene>
    <name evidence="2" type="ORF">SAMN05421810_109137</name>
</gene>
<dbReference type="AlphaFoldDB" id="A0A1I5ZFD3"/>
<dbReference type="PANTHER" id="PTHR46865">
    <property type="entry name" value="OXIDOREDUCTASE-RELATED"/>
    <property type="match status" value="1"/>
</dbReference>
<dbReference type="Gene3D" id="3.50.50.60">
    <property type="entry name" value="FAD/NAD(P)-binding domain"/>
    <property type="match status" value="1"/>
</dbReference>
<evidence type="ECO:0000313" key="3">
    <source>
        <dbReference type="Proteomes" id="UP000198727"/>
    </source>
</evidence>
<dbReference type="STRING" id="587909.SAMN05421810_109137"/>
<dbReference type="RefSeq" id="WP_092534205.1">
    <property type="nucleotide sequence ID" value="NZ_FOWW01000009.1"/>
</dbReference>
<dbReference type="PRINTS" id="PR00420">
    <property type="entry name" value="RNGMNOXGNASE"/>
</dbReference>
<dbReference type="SUPFAM" id="SSF51905">
    <property type="entry name" value="FAD/NAD(P)-binding domain"/>
    <property type="match status" value="1"/>
</dbReference>
<dbReference type="Pfam" id="PF01494">
    <property type="entry name" value="FAD_binding_3"/>
    <property type="match status" value="1"/>
</dbReference>
<reference evidence="3" key="1">
    <citation type="submission" date="2016-10" db="EMBL/GenBank/DDBJ databases">
        <authorList>
            <person name="Varghese N."/>
            <person name="Submissions S."/>
        </authorList>
    </citation>
    <scope>NUCLEOTIDE SEQUENCE [LARGE SCALE GENOMIC DNA]</scope>
    <source>
        <strain evidence="3">CGMCC 4.5579</strain>
    </source>
</reference>
<evidence type="ECO:0000313" key="2">
    <source>
        <dbReference type="EMBL" id="SFQ55093.1"/>
    </source>
</evidence>
<evidence type="ECO:0000259" key="1">
    <source>
        <dbReference type="Pfam" id="PF01494"/>
    </source>
</evidence>
<protein>
    <submittedName>
        <fullName evidence="2">2-polyprenyl-6-methoxyphenol hydroxylase</fullName>
    </submittedName>
</protein>
<dbReference type="Gene3D" id="3.30.9.10">
    <property type="entry name" value="D-Amino Acid Oxidase, subunit A, domain 2"/>
    <property type="match status" value="1"/>
</dbReference>
<dbReference type="OrthoDB" id="3356051at2"/>